<organism evidence="1 2">
    <name type="scientific">Brachybacterium epidermidis</name>
    <dbReference type="NCBI Taxonomy" id="2781983"/>
    <lineage>
        <taxon>Bacteria</taxon>
        <taxon>Bacillati</taxon>
        <taxon>Actinomycetota</taxon>
        <taxon>Actinomycetes</taxon>
        <taxon>Micrococcales</taxon>
        <taxon>Dermabacteraceae</taxon>
        <taxon>Brachybacterium</taxon>
    </lineage>
</organism>
<dbReference type="RefSeq" id="WP_193866013.1">
    <property type="nucleotide sequence ID" value="NZ_JADEYR010000008.1"/>
</dbReference>
<sequence length="133" mass="14146">MAIAVLSTATPIVIRVVQTMKDNPEISHFVKEQFARLKHNDKATPEAMLATVEALHEQVALLTESADDEQEAAQAAAWSAKLDAATGAAKTLAAAGSTAKQRKTLKKKIDALREDIFAAYVTELGEDVSAAKG</sequence>
<accession>A0ABR9W1F4</accession>
<proteinExistence type="predicted"/>
<name>A0ABR9W1F4_9MICO</name>
<gene>
    <name evidence="1" type="ORF">IOE58_08735</name>
</gene>
<reference evidence="1 2" key="1">
    <citation type="submission" date="2020-10" db="EMBL/GenBank/DDBJ databases">
        <title>Draft genome and description of Brachybacterium epidermidis sp nov.</title>
        <authorList>
            <person name="Boxberger M."/>
            <person name="La Scola B."/>
        </authorList>
    </citation>
    <scope>NUCLEOTIDE SEQUENCE [LARGE SCALE GENOMIC DNA]</scope>
    <source>
        <strain evidence="1 2">Marseille-Q2903</strain>
    </source>
</reference>
<protein>
    <submittedName>
        <fullName evidence="1">Uncharacterized protein</fullName>
    </submittedName>
</protein>
<dbReference type="EMBL" id="JADEYR010000008">
    <property type="protein sequence ID" value="MBE9404266.1"/>
    <property type="molecule type" value="Genomic_DNA"/>
</dbReference>
<evidence type="ECO:0000313" key="2">
    <source>
        <dbReference type="Proteomes" id="UP000644727"/>
    </source>
</evidence>
<evidence type="ECO:0000313" key="1">
    <source>
        <dbReference type="EMBL" id="MBE9404266.1"/>
    </source>
</evidence>
<dbReference type="Proteomes" id="UP000644727">
    <property type="component" value="Unassembled WGS sequence"/>
</dbReference>
<keyword evidence="2" id="KW-1185">Reference proteome</keyword>
<comment type="caution">
    <text evidence="1">The sequence shown here is derived from an EMBL/GenBank/DDBJ whole genome shotgun (WGS) entry which is preliminary data.</text>
</comment>